<gene>
    <name evidence="4" type="ORF">RSSM_02393</name>
</gene>
<comment type="caution">
    <text evidence="4">The sequence shown here is derived from an EMBL/GenBank/DDBJ whole genome shotgun (WGS) entry which is preliminary data.</text>
</comment>
<name>M5U3Y9_9BACT</name>
<keyword evidence="2 3" id="KW-0040">ANK repeat</keyword>
<dbReference type="Gene3D" id="1.25.40.20">
    <property type="entry name" value="Ankyrin repeat-containing domain"/>
    <property type="match status" value="1"/>
</dbReference>
<dbReference type="PROSITE" id="PS50297">
    <property type="entry name" value="ANK_REP_REGION"/>
    <property type="match status" value="2"/>
</dbReference>
<keyword evidence="5" id="KW-1185">Reference proteome</keyword>
<dbReference type="InterPro" id="IPR002110">
    <property type="entry name" value="Ankyrin_rpt"/>
</dbReference>
<dbReference type="PROSITE" id="PS50088">
    <property type="entry name" value="ANK_REPEAT"/>
    <property type="match status" value="2"/>
</dbReference>
<dbReference type="Pfam" id="PF12796">
    <property type="entry name" value="Ank_2"/>
    <property type="match status" value="1"/>
</dbReference>
<dbReference type="PANTHER" id="PTHR24171">
    <property type="entry name" value="ANKYRIN REPEAT DOMAIN-CONTAINING PROTEIN 39-RELATED"/>
    <property type="match status" value="1"/>
</dbReference>
<accession>M5U3Y9</accession>
<feature type="repeat" description="ANK" evidence="3">
    <location>
        <begin position="36"/>
        <end position="68"/>
    </location>
</feature>
<evidence type="ECO:0000256" key="3">
    <source>
        <dbReference type="PROSITE-ProRule" id="PRU00023"/>
    </source>
</evidence>
<dbReference type="EMBL" id="ANOH01000166">
    <property type="protein sequence ID" value="EMI56167.1"/>
    <property type="molecule type" value="Genomic_DNA"/>
</dbReference>
<sequence length="190" mass="20518">MNEQIELAIASSSGDYHAAVEALDAGADPNWIDQSNGNSPVLNACKMGHAHIVQLLCSRGLDPNTRFTWRSAVDKSRHKNKTPLMFARHADVVETLVAAGADPNQTDDDGITPLMIACQSGKLDLVKMLLDHGAMVDAENNMGATAIDIVYHRTKELSGLRRAENADTVDSRLTELSNITALLDEHAACE</sequence>
<evidence type="ECO:0000256" key="2">
    <source>
        <dbReference type="ARBA" id="ARBA00023043"/>
    </source>
</evidence>
<organism evidence="4 5">
    <name type="scientific">Rhodopirellula sallentina SM41</name>
    <dbReference type="NCBI Taxonomy" id="1263870"/>
    <lineage>
        <taxon>Bacteria</taxon>
        <taxon>Pseudomonadati</taxon>
        <taxon>Planctomycetota</taxon>
        <taxon>Planctomycetia</taxon>
        <taxon>Pirellulales</taxon>
        <taxon>Pirellulaceae</taxon>
        <taxon>Rhodopirellula</taxon>
    </lineage>
</organism>
<dbReference type="AlphaFoldDB" id="M5U3Y9"/>
<protein>
    <submittedName>
        <fullName evidence="4">Ankyrin repeat-containing protein</fullName>
    </submittedName>
</protein>
<dbReference type="PATRIC" id="fig|1263870.3.peg.2544"/>
<dbReference type="Proteomes" id="UP000011885">
    <property type="component" value="Unassembled WGS sequence"/>
</dbReference>
<dbReference type="InterPro" id="IPR036770">
    <property type="entry name" value="Ankyrin_rpt-contain_sf"/>
</dbReference>
<evidence type="ECO:0000313" key="5">
    <source>
        <dbReference type="Proteomes" id="UP000011885"/>
    </source>
</evidence>
<reference evidence="4 5" key="1">
    <citation type="journal article" date="2013" name="Mar. Genomics">
        <title>Expression of sulfatases in Rhodopirellula baltica and the diversity of sulfatases in the genus Rhodopirellula.</title>
        <authorList>
            <person name="Wegner C.E."/>
            <person name="Richter-Heitmann T."/>
            <person name="Klindworth A."/>
            <person name="Klockow C."/>
            <person name="Richter M."/>
            <person name="Achstetter T."/>
            <person name="Glockner F.O."/>
            <person name="Harder J."/>
        </authorList>
    </citation>
    <scope>NUCLEOTIDE SEQUENCE [LARGE SCALE GENOMIC DNA]</scope>
    <source>
        <strain evidence="4 5">SM41</strain>
    </source>
</reference>
<dbReference type="SMART" id="SM00248">
    <property type="entry name" value="ANK"/>
    <property type="match status" value="4"/>
</dbReference>
<dbReference type="PANTHER" id="PTHR24171:SF9">
    <property type="entry name" value="ANKYRIN REPEAT DOMAIN-CONTAINING PROTEIN 39"/>
    <property type="match status" value="1"/>
</dbReference>
<dbReference type="SUPFAM" id="SSF48403">
    <property type="entry name" value="Ankyrin repeat"/>
    <property type="match status" value="1"/>
</dbReference>
<evidence type="ECO:0000256" key="1">
    <source>
        <dbReference type="ARBA" id="ARBA00022737"/>
    </source>
</evidence>
<feature type="repeat" description="ANK" evidence="3">
    <location>
        <begin position="109"/>
        <end position="141"/>
    </location>
</feature>
<dbReference type="Pfam" id="PF00023">
    <property type="entry name" value="Ank"/>
    <property type="match status" value="1"/>
</dbReference>
<proteinExistence type="predicted"/>
<evidence type="ECO:0000313" key="4">
    <source>
        <dbReference type="EMBL" id="EMI56167.1"/>
    </source>
</evidence>
<dbReference type="OrthoDB" id="270862at2"/>
<keyword evidence="1" id="KW-0677">Repeat</keyword>